<keyword evidence="1 6" id="KW-0963">Cytoplasm</keyword>
<dbReference type="Gene3D" id="6.10.250.2860">
    <property type="match status" value="1"/>
</dbReference>
<dbReference type="eggNOG" id="COG2262">
    <property type="taxonomic scope" value="Bacteria"/>
</dbReference>
<comment type="function">
    <text evidence="6">GTPase that associates with the 50S ribosomal subunit and may have a role during protein synthesis or ribosome biogenesis.</text>
</comment>
<dbReference type="FunFam" id="3.40.50.11060:FF:000001">
    <property type="entry name" value="GTPase HflX"/>
    <property type="match status" value="1"/>
</dbReference>
<dbReference type="PRINTS" id="PR00326">
    <property type="entry name" value="GTP1OBG"/>
</dbReference>
<dbReference type="InterPro" id="IPR032305">
    <property type="entry name" value="GTP-bd_M"/>
</dbReference>
<keyword evidence="9" id="KW-1185">Reference proteome</keyword>
<dbReference type="GO" id="GO:0005737">
    <property type="term" value="C:cytoplasm"/>
    <property type="evidence" value="ECO:0007669"/>
    <property type="project" value="UniProtKB-SubCell"/>
</dbReference>
<comment type="similarity">
    <text evidence="6">Belongs to the TRAFAC class OBG-HflX-like GTPase superfamily. HflX GTPase family.</text>
</comment>
<proteinExistence type="inferred from homology"/>
<dbReference type="HOGENOM" id="CLU_019597_7_1_0"/>
<dbReference type="Pfam" id="PF16360">
    <property type="entry name" value="GTP-bdg_M"/>
    <property type="match status" value="1"/>
</dbReference>
<evidence type="ECO:0000256" key="1">
    <source>
        <dbReference type="ARBA" id="ARBA00022490"/>
    </source>
</evidence>
<feature type="domain" description="Hflx-type G" evidence="7">
    <location>
        <begin position="433"/>
        <end position="602"/>
    </location>
</feature>
<keyword evidence="3 6" id="KW-0547">Nucleotide-binding</keyword>
<dbReference type="InterPro" id="IPR027417">
    <property type="entry name" value="P-loop_NTPase"/>
</dbReference>
<gene>
    <name evidence="6" type="primary">hflX</name>
    <name evidence="8" type="ordered locus">Deipe_3276</name>
</gene>
<dbReference type="Proteomes" id="UP000010467">
    <property type="component" value="Chromosome"/>
</dbReference>
<evidence type="ECO:0000256" key="5">
    <source>
        <dbReference type="ARBA" id="ARBA00023134"/>
    </source>
</evidence>
<dbReference type="CDD" id="cd01878">
    <property type="entry name" value="HflX"/>
    <property type="match status" value="1"/>
</dbReference>
<evidence type="ECO:0000256" key="6">
    <source>
        <dbReference type="HAMAP-Rule" id="MF_00900"/>
    </source>
</evidence>
<evidence type="ECO:0000256" key="3">
    <source>
        <dbReference type="ARBA" id="ARBA00022741"/>
    </source>
</evidence>
<dbReference type="Gene3D" id="3.40.50.300">
    <property type="entry name" value="P-loop containing nucleotide triphosphate hydrolases"/>
    <property type="match status" value="1"/>
</dbReference>
<dbReference type="InterPro" id="IPR030394">
    <property type="entry name" value="G_HFLX_dom"/>
</dbReference>
<dbReference type="PROSITE" id="PS51705">
    <property type="entry name" value="G_HFLX"/>
    <property type="match status" value="1"/>
</dbReference>
<evidence type="ECO:0000256" key="4">
    <source>
        <dbReference type="ARBA" id="ARBA00022842"/>
    </source>
</evidence>
<dbReference type="Pfam" id="PF01926">
    <property type="entry name" value="MMR_HSR1"/>
    <property type="match status" value="1"/>
</dbReference>
<dbReference type="InterPro" id="IPR042108">
    <property type="entry name" value="GTPase_HflX_N_sf"/>
</dbReference>
<dbReference type="InterPro" id="IPR025121">
    <property type="entry name" value="GTPase_HflX_N"/>
</dbReference>
<dbReference type="KEGG" id="dpd:Deipe_3276"/>
<reference evidence="9" key="1">
    <citation type="submission" date="2012-03" db="EMBL/GenBank/DDBJ databases">
        <title>Complete sequence of chromosome of Deinococcus peraridilitoris DSM 19664.</title>
        <authorList>
            <person name="Lucas S."/>
            <person name="Copeland A."/>
            <person name="Lapidus A."/>
            <person name="Glavina del Rio T."/>
            <person name="Dalin E."/>
            <person name="Tice H."/>
            <person name="Bruce D."/>
            <person name="Goodwin L."/>
            <person name="Pitluck S."/>
            <person name="Peters L."/>
            <person name="Mikhailova N."/>
            <person name="Lu M."/>
            <person name="Kyrpides N."/>
            <person name="Mavromatis K."/>
            <person name="Ivanova N."/>
            <person name="Brettin T."/>
            <person name="Detter J.C."/>
            <person name="Han C."/>
            <person name="Larimer F."/>
            <person name="Land M."/>
            <person name="Hauser L."/>
            <person name="Markowitz V."/>
            <person name="Cheng J.-F."/>
            <person name="Hugenholtz P."/>
            <person name="Woyke T."/>
            <person name="Wu D."/>
            <person name="Pukall R."/>
            <person name="Steenblock K."/>
            <person name="Brambilla E."/>
            <person name="Klenk H.-P."/>
            <person name="Eisen J.A."/>
        </authorList>
    </citation>
    <scope>NUCLEOTIDE SEQUENCE [LARGE SCALE GENOMIC DNA]</scope>
    <source>
        <strain evidence="9">DSM 19664 / LMG 22246 / CIP 109416 / KR-200</strain>
    </source>
</reference>
<dbReference type="PANTHER" id="PTHR10229">
    <property type="entry name" value="GTP-BINDING PROTEIN HFLX"/>
    <property type="match status" value="1"/>
</dbReference>
<evidence type="ECO:0000256" key="2">
    <source>
        <dbReference type="ARBA" id="ARBA00022723"/>
    </source>
</evidence>
<dbReference type="HAMAP" id="MF_00900">
    <property type="entry name" value="GTPase_HflX"/>
    <property type="match status" value="1"/>
</dbReference>
<keyword evidence="2" id="KW-0479">Metal-binding</keyword>
<evidence type="ECO:0000313" key="9">
    <source>
        <dbReference type="Proteomes" id="UP000010467"/>
    </source>
</evidence>
<dbReference type="EMBL" id="CP003382">
    <property type="protein sequence ID" value="AFZ68718.1"/>
    <property type="molecule type" value="Genomic_DNA"/>
</dbReference>
<dbReference type="GO" id="GO:0043022">
    <property type="term" value="F:ribosome binding"/>
    <property type="evidence" value="ECO:0007669"/>
    <property type="project" value="TreeGrafter"/>
</dbReference>
<dbReference type="RefSeq" id="WP_015237016.1">
    <property type="nucleotide sequence ID" value="NC_019793.1"/>
</dbReference>
<name>L0A4A7_DEIPD</name>
<dbReference type="Gene3D" id="3.40.50.11060">
    <property type="entry name" value="GTPase HflX, N-terminal domain"/>
    <property type="match status" value="1"/>
</dbReference>
<keyword evidence="4" id="KW-0460">Magnesium</keyword>
<dbReference type="AlphaFoldDB" id="L0A4A7"/>
<protein>
    <recommendedName>
        <fullName evidence="6">GTPase HflX</fullName>
    </recommendedName>
    <alternativeName>
        <fullName evidence="6">GTP-binding protein HflX</fullName>
    </alternativeName>
</protein>
<dbReference type="SUPFAM" id="SSF52540">
    <property type="entry name" value="P-loop containing nucleoside triphosphate hydrolases"/>
    <property type="match status" value="1"/>
</dbReference>
<evidence type="ECO:0000259" key="7">
    <source>
        <dbReference type="PROSITE" id="PS51705"/>
    </source>
</evidence>
<dbReference type="STRING" id="937777.Deipe_3276"/>
<dbReference type="Pfam" id="PF13167">
    <property type="entry name" value="GTP-bdg_N"/>
    <property type="match status" value="1"/>
</dbReference>
<comment type="subcellular location">
    <subcellularLocation>
        <location evidence="6">Cytoplasm</location>
    </subcellularLocation>
    <text evidence="6">May associate with membranes.</text>
</comment>
<organism evidence="8 9">
    <name type="scientific">Deinococcus peraridilitoris (strain DSM 19664 / LMG 22246 / CIP 109416 / KR-200)</name>
    <dbReference type="NCBI Taxonomy" id="937777"/>
    <lineage>
        <taxon>Bacteria</taxon>
        <taxon>Thermotogati</taxon>
        <taxon>Deinococcota</taxon>
        <taxon>Deinococci</taxon>
        <taxon>Deinococcales</taxon>
        <taxon>Deinococcaceae</taxon>
        <taxon>Deinococcus</taxon>
    </lineage>
</organism>
<sequence length="615" mass="67345">MAGSVWAKLHQSYGVSALKRVRWRNYFPVRPSLQASSGTQSFFAGGTTIEKVHGNTSGLKSGQLKQLSNLYRRRLAPGTLTSPELARNLSELSHELRREVSVLIDRRGRVLSVSVADAKGTELPPVRVGETRLAGFHLLHTHPKGGALSKGDLSTLFLNRLDAVAAIEVRPDGLPGNVHFAHLTPPGTTGEEEDWRVYPPQSAYTVEDFDLGAQVSALEEEIARSRRLREARKDRERALLVQIDSGAFDAEERLEELTELAHTAGAEVVYKELVFRRHLKPGTLVGAGKLEELTSRAYHLDADLLVFGQELSPAQAREIEEATGLKVLDRTQLILDIFALHAQGVESRLQVELAQLRYMKPRLLGQGTRLSRIGASGGSAAGGAIGTRGPGETKLEMDRRRINDRIAFLEKQLTEVAVRREERRKSRARNDVPVISIVGYTNAGKSTLLNAFTHAAEEPRKVLAENKLFATLRPTSRQGFIDGVGPVVFTDTVGFIRDLPTDLQRAFRSTLEEIGDADVLLHVVDVATPGADTRHGAVERILRDLGIQELPSVVALNKADAADREVIERERDRLGGVAVSAAQNTGLDDLKVALHEALRPYVEVPALNLPGLPAD</sequence>
<evidence type="ECO:0000313" key="8">
    <source>
        <dbReference type="EMBL" id="AFZ68718.1"/>
    </source>
</evidence>
<dbReference type="NCBIfam" id="TIGR03156">
    <property type="entry name" value="GTP_HflX"/>
    <property type="match status" value="1"/>
</dbReference>
<keyword evidence="5 6" id="KW-0342">GTP-binding</keyword>
<dbReference type="PANTHER" id="PTHR10229:SF0">
    <property type="entry name" value="GTP-BINDING PROTEIN 6-RELATED"/>
    <property type="match status" value="1"/>
</dbReference>
<dbReference type="GO" id="GO:0003924">
    <property type="term" value="F:GTPase activity"/>
    <property type="evidence" value="ECO:0007669"/>
    <property type="project" value="UniProtKB-UniRule"/>
</dbReference>
<dbReference type="InterPro" id="IPR006073">
    <property type="entry name" value="GTP-bd"/>
</dbReference>
<dbReference type="GO" id="GO:0005525">
    <property type="term" value="F:GTP binding"/>
    <property type="evidence" value="ECO:0007669"/>
    <property type="project" value="UniProtKB-UniRule"/>
</dbReference>
<dbReference type="GO" id="GO:0046872">
    <property type="term" value="F:metal ion binding"/>
    <property type="evidence" value="ECO:0007669"/>
    <property type="project" value="UniProtKB-KW"/>
</dbReference>
<dbReference type="InterPro" id="IPR016496">
    <property type="entry name" value="GTPase_HflX"/>
</dbReference>
<accession>L0A4A7</accession>
<comment type="subunit">
    <text evidence="6">Monomer. Associates with the 50S ribosomal subunit.</text>
</comment>